<reference evidence="2" key="2">
    <citation type="submission" date="2015-01" db="EMBL/GenBank/DDBJ databases">
        <title>Evolutionary Origins and Diversification of the Mycorrhizal Mutualists.</title>
        <authorList>
            <consortium name="DOE Joint Genome Institute"/>
            <consortium name="Mycorrhizal Genomics Consortium"/>
            <person name="Kohler A."/>
            <person name="Kuo A."/>
            <person name="Nagy L.G."/>
            <person name="Floudas D."/>
            <person name="Copeland A."/>
            <person name="Barry K.W."/>
            <person name="Cichocki N."/>
            <person name="Veneault-Fourrey C."/>
            <person name="LaButti K."/>
            <person name="Lindquist E.A."/>
            <person name="Lipzen A."/>
            <person name="Lundell T."/>
            <person name="Morin E."/>
            <person name="Murat C."/>
            <person name="Riley R."/>
            <person name="Ohm R."/>
            <person name="Sun H."/>
            <person name="Tunlid A."/>
            <person name="Henrissat B."/>
            <person name="Grigoriev I.V."/>
            <person name="Hibbett D.S."/>
            <person name="Martin F."/>
        </authorList>
    </citation>
    <scope>NUCLEOTIDE SEQUENCE [LARGE SCALE GENOMIC DNA]</scope>
    <source>
        <strain evidence="2">LaAM-08-1</strain>
    </source>
</reference>
<evidence type="ECO:0000313" key="1">
    <source>
        <dbReference type="EMBL" id="KIK04917.1"/>
    </source>
</evidence>
<dbReference type="HOGENOM" id="CLU_3050680_0_0_1"/>
<name>A0A0C9Y499_9AGAR</name>
<dbReference type="Proteomes" id="UP000054477">
    <property type="component" value="Unassembled WGS sequence"/>
</dbReference>
<sequence>MDPPADLNVSTLPVPIQLCFKISGTPSRPGIMVSYKAILKTVVPFVWPIDHHGD</sequence>
<reference evidence="1 2" key="1">
    <citation type="submission" date="2014-04" db="EMBL/GenBank/DDBJ databases">
        <authorList>
            <consortium name="DOE Joint Genome Institute"/>
            <person name="Kuo A."/>
            <person name="Kohler A."/>
            <person name="Nagy L.G."/>
            <person name="Floudas D."/>
            <person name="Copeland A."/>
            <person name="Barry K.W."/>
            <person name="Cichocki N."/>
            <person name="Veneault-Fourrey C."/>
            <person name="LaButti K."/>
            <person name="Lindquist E.A."/>
            <person name="Lipzen A."/>
            <person name="Lundell T."/>
            <person name="Morin E."/>
            <person name="Murat C."/>
            <person name="Sun H."/>
            <person name="Tunlid A."/>
            <person name="Henrissat B."/>
            <person name="Grigoriev I.V."/>
            <person name="Hibbett D.S."/>
            <person name="Martin F."/>
            <person name="Nordberg H.P."/>
            <person name="Cantor M.N."/>
            <person name="Hua S.X."/>
        </authorList>
    </citation>
    <scope>NUCLEOTIDE SEQUENCE [LARGE SCALE GENOMIC DNA]</scope>
    <source>
        <strain evidence="1 2">LaAM-08-1</strain>
    </source>
</reference>
<evidence type="ECO:0000313" key="2">
    <source>
        <dbReference type="Proteomes" id="UP000054477"/>
    </source>
</evidence>
<proteinExistence type="predicted"/>
<accession>A0A0C9Y499</accession>
<protein>
    <submittedName>
        <fullName evidence="1">Uncharacterized protein</fullName>
    </submittedName>
</protein>
<organism evidence="1 2">
    <name type="scientific">Laccaria amethystina LaAM-08-1</name>
    <dbReference type="NCBI Taxonomy" id="1095629"/>
    <lineage>
        <taxon>Eukaryota</taxon>
        <taxon>Fungi</taxon>
        <taxon>Dikarya</taxon>
        <taxon>Basidiomycota</taxon>
        <taxon>Agaricomycotina</taxon>
        <taxon>Agaricomycetes</taxon>
        <taxon>Agaricomycetidae</taxon>
        <taxon>Agaricales</taxon>
        <taxon>Agaricineae</taxon>
        <taxon>Hydnangiaceae</taxon>
        <taxon>Laccaria</taxon>
    </lineage>
</organism>
<gene>
    <name evidence="1" type="ORF">K443DRAFT_4273</name>
</gene>
<dbReference type="EMBL" id="KN838565">
    <property type="protein sequence ID" value="KIK04917.1"/>
    <property type="molecule type" value="Genomic_DNA"/>
</dbReference>
<keyword evidence="2" id="KW-1185">Reference proteome</keyword>
<dbReference type="AlphaFoldDB" id="A0A0C9Y499"/>